<dbReference type="PROSITE" id="PS00584">
    <property type="entry name" value="PFKB_KINASES_2"/>
    <property type="match status" value="1"/>
</dbReference>
<feature type="domain" description="Carbohydrate kinase PfkB" evidence="4">
    <location>
        <begin position="3"/>
        <end position="311"/>
    </location>
</feature>
<dbReference type="GO" id="GO:0016301">
    <property type="term" value="F:kinase activity"/>
    <property type="evidence" value="ECO:0007669"/>
    <property type="project" value="UniProtKB-KW"/>
</dbReference>
<dbReference type="Pfam" id="PF00294">
    <property type="entry name" value="PfkB"/>
    <property type="match status" value="1"/>
</dbReference>
<dbReference type="RefSeq" id="WP_061855580.1">
    <property type="nucleotide sequence ID" value="NZ_LUGM01000004.1"/>
</dbReference>
<dbReference type="Gene3D" id="3.40.1190.20">
    <property type="match status" value="1"/>
</dbReference>
<keyword evidence="3 5" id="KW-0418">Kinase</keyword>
<evidence type="ECO:0000259" key="4">
    <source>
        <dbReference type="Pfam" id="PF00294"/>
    </source>
</evidence>
<evidence type="ECO:0000256" key="1">
    <source>
        <dbReference type="ARBA" id="ARBA00010688"/>
    </source>
</evidence>
<evidence type="ECO:0000256" key="2">
    <source>
        <dbReference type="ARBA" id="ARBA00022679"/>
    </source>
</evidence>
<proteinExistence type="inferred from homology"/>
<evidence type="ECO:0000256" key="3">
    <source>
        <dbReference type="ARBA" id="ARBA00022777"/>
    </source>
</evidence>
<dbReference type="Proteomes" id="UP000075418">
    <property type="component" value="Unassembled WGS sequence"/>
</dbReference>
<dbReference type="EMBL" id="LUGM01000004">
    <property type="protein sequence ID" value="KYH13072.1"/>
    <property type="molecule type" value="Genomic_DNA"/>
</dbReference>
<dbReference type="CDD" id="cd01167">
    <property type="entry name" value="bac_FRK"/>
    <property type="match status" value="1"/>
</dbReference>
<dbReference type="PANTHER" id="PTHR43085">
    <property type="entry name" value="HEXOKINASE FAMILY MEMBER"/>
    <property type="match status" value="1"/>
</dbReference>
<reference evidence="5 6" key="1">
    <citation type="submission" date="2016-02" db="EMBL/GenBank/DDBJ databases">
        <title>Draft genome sequence of hydrocarbon degrading Staphylococcus saprophyticus Strain CNV2, isolated from crude-oil contaminated soil from Noonmati Oil Refinery, Guwahati, Assam, India.</title>
        <authorList>
            <person name="Mukherjee A."/>
            <person name="Chettri B."/>
            <person name="Langpoklakpam J."/>
            <person name="Singh A.K."/>
            <person name="Chattopadhyay D.J."/>
        </authorList>
    </citation>
    <scope>NUCLEOTIDE SEQUENCE [LARGE SCALE GENOMIC DNA]</scope>
    <source>
        <strain evidence="5 6">CNV2</strain>
    </source>
</reference>
<dbReference type="SUPFAM" id="SSF53613">
    <property type="entry name" value="Ribokinase-like"/>
    <property type="match status" value="1"/>
</dbReference>
<accession>A0A151A111</accession>
<dbReference type="InterPro" id="IPR002173">
    <property type="entry name" value="Carboh/pur_kinase_PfkB_CS"/>
</dbReference>
<evidence type="ECO:0000313" key="6">
    <source>
        <dbReference type="Proteomes" id="UP000075418"/>
    </source>
</evidence>
<dbReference type="InterPro" id="IPR011611">
    <property type="entry name" value="PfkB_dom"/>
</dbReference>
<protein>
    <submittedName>
        <fullName evidence="5">Fructokinase</fullName>
    </submittedName>
</protein>
<keyword evidence="2" id="KW-0808">Transferase</keyword>
<comment type="similarity">
    <text evidence="1">Belongs to the carbohydrate kinase PfkB family.</text>
</comment>
<gene>
    <name evidence="5" type="ORF">A0131_12175</name>
</gene>
<organism evidence="5 6">
    <name type="scientific">Staphylococcus kloosii</name>
    <dbReference type="NCBI Taxonomy" id="29384"/>
    <lineage>
        <taxon>Bacteria</taxon>
        <taxon>Bacillati</taxon>
        <taxon>Bacillota</taxon>
        <taxon>Bacilli</taxon>
        <taxon>Bacillales</taxon>
        <taxon>Staphylococcaceae</taxon>
        <taxon>Staphylococcus</taxon>
    </lineage>
</organism>
<name>A0A151A111_9STAP</name>
<dbReference type="PANTHER" id="PTHR43085:SF54">
    <property type="entry name" value="PUTATIVE-RELATED"/>
    <property type="match status" value="1"/>
</dbReference>
<sequence length="321" mass="35251">MGRLYAIGEALIDFIPNTTDSMLKDVETFSRQVGGAPCNVASTARKLGGQSEMITQLGQDAFGDIIVETLENIGVGTSFIKRTNEANTALAFVSLTKSGERDFSFYRKPSADMLYSRDNINDIPVTQADILHFCSVDLVDSEMKEAHKAIIEKFKQQQGTICFDPNVRLPLWDSEEACKQAIREFIPHANIVKISDEELSFITDIADDEEAIQWLFQNNVEIVIFTKGAAGSELHFKDGTKISHEGFKVKAVDTTGAGDAFIGAMLSKILNFETTNLTQELKQQGKDILGFSNFVAAKVTTNYGAIGSIPTLEEINNSEAL</sequence>
<dbReference type="InterPro" id="IPR050306">
    <property type="entry name" value="PfkB_Carbo_kinase"/>
</dbReference>
<evidence type="ECO:0000313" key="5">
    <source>
        <dbReference type="EMBL" id="KYH13072.1"/>
    </source>
</evidence>
<comment type="caution">
    <text evidence="5">The sequence shown here is derived from an EMBL/GenBank/DDBJ whole genome shotgun (WGS) entry which is preliminary data.</text>
</comment>
<dbReference type="InterPro" id="IPR029056">
    <property type="entry name" value="Ribokinase-like"/>
</dbReference>
<dbReference type="AlphaFoldDB" id="A0A151A111"/>